<feature type="signal peptide" evidence="1">
    <location>
        <begin position="1"/>
        <end position="18"/>
    </location>
</feature>
<reference evidence="2 3" key="1">
    <citation type="submission" date="2023-01" db="EMBL/GenBank/DDBJ databases">
        <title>Analysis of 21 Apiospora genomes using comparative genomics revels a genus with tremendous synthesis potential of carbohydrate active enzymes and secondary metabolites.</title>
        <authorList>
            <person name="Sorensen T."/>
        </authorList>
    </citation>
    <scope>NUCLEOTIDE SEQUENCE [LARGE SCALE GENOMIC DNA]</scope>
    <source>
        <strain evidence="2 3">CBS 24483</strain>
    </source>
</reference>
<name>A0ABR1Q1D2_9PEZI</name>
<feature type="chain" id="PRO_5045319609" evidence="1">
    <location>
        <begin position="19"/>
        <end position="125"/>
    </location>
</feature>
<keyword evidence="3" id="KW-1185">Reference proteome</keyword>
<evidence type="ECO:0000256" key="1">
    <source>
        <dbReference type="SAM" id="SignalP"/>
    </source>
</evidence>
<keyword evidence="1" id="KW-0732">Signal</keyword>
<dbReference type="EMBL" id="JAQQWE010000008">
    <property type="protein sequence ID" value="KAK7943804.1"/>
    <property type="molecule type" value="Genomic_DNA"/>
</dbReference>
<proteinExistence type="predicted"/>
<accession>A0ABR1Q1D2</accession>
<sequence>MQISTLLFLAGLAAIAAAALPAAQGTTQPGKNPGWAYEVYYWNISNWRTAELAGEVARYHYGTCEGESTAESPNQTGYIGCTASRQVGETSDGGTFGGLSARVQPSPKYPKPDVAISFQWTQEMR</sequence>
<dbReference type="RefSeq" id="XP_066695835.1">
    <property type="nucleotide sequence ID" value="XM_066849139.1"/>
</dbReference>
<comment type="caution">
    <text evidence="2">The sequence shown here is derived from an EMBL/GenBank/DDBJ whole genome shotgun (WGS) entry which is preliminary data.</text>
</comment>
<organism evidence="2 3">
    <name type="scientific">Apiospora aurea</name>
    <dbReference type="NCBI Taxonomy" id="335848"/>
    <lineage>
        <taxon>Eukaryota</taxon>
        <taxon>Fungi</taxon>
        <taxon>Dikarya</taxon>
        <taxon>Ascomycota</taxon>
        <taxon>Pezizomycotina</taxon>
        <taxon>Sordariomycetes</taxon>
        <taxon>Xylariomycetidae</taxon>
        <taxon>Amphisphaeriales</taxon>
        <taxon>Apiosporaceae</taxon>
        <taxon>Apiospora</taxon>
    </lineage>
</organism>
<dbReference type="Proteomes" id="UP001391051">
    <property type="component" value="Unassembled WGS sequence"/>
</dbReference>
<dbReference type="GeneID" id="92082201"/>
<protein>
    <submittedName>
        <fullName evidence="2">Uncharacterized protein</fullName>
    </submittedName>
</protein>
<evidence type="ECO:0000313" key="2">
    <source>
        <dbReference type="EMBL" id="KAK7943804.1"/>
    </source>
</evidence>
<evidence type="ECO:0000313" key="3">
    <source>
        <dbReference type="Proteomes" id="UP001391051"/>
    </source>
</evidence>
<gene>
    <name evidence="2" type="ORF">PG986_012917</name>
</gene>